<sequence length="79" mass="9479">MAFKAKSEAVDYFFRDAIAHYSPKQKMIVEMLDIRFPLHKDVYKAYMLSIPISVIAKDYLMTQRDVRRIIKAYELNRLY</sequence>
<protein>
    <submittedName>
        <fullName evidence="1">Uncharacterized protein</fullName>
    </submittedName>
</protein>
<accession>A0A8S5PC21</accession>
<name>A0A8S5PC21_9CAUD</name>
<dbReference type="EMBL" id="BK015381">
    <property type="protein sequence ID" value="DAE03987.1"/>
    <property type="molecule type" value="Genomic_DNA"/>
</dbReference>
<reference evidence="1" key="1">
    <citation type="journal article" date="2021" name="Proc. Natl. Acad. Sci. U.S.A.">
        <title>A Catalog of Tens of Thousands of Viruses from Human Metagenomes Reveals Hidden Associations with Chronic Diseases.</title>
        <authorList>
            <person name="Tisza M.J."/>
            <person name="Buck C.B."/>
        </authorList>
    </citation>
    <scope>NUCLEOTIDE SEQUENCE</scope>
    <source>
        <strain evidence="1">CtCeQ13</strain>
    </source>
</reference>
<evidence type="ECO:0000313" key="1">
    <source>
        <dbReference type="EMBL" id="DAE03987.1"/>
    </source>
</evidence>
<proteinExistence type="predicted"/>
<organism evidence="1">
    <name type="scientific">Siphoviridae sp. ctCeQ13</name>
    <dbReference type="NCBI Taxonomy" id="2825380"/>
    <lineage>
        <taxon>Viruses</taxon>
        <taxon>Duplodnaviria</taxon>
        <taxon>Heunggongvirae</taxon>
        <taxon>Uroviricota</taxon>
        <taxon>Caudoviricetes</taxon>
    </lineage>
</organism>